<proteinExistence type="predicted"/>
<protein>
    <submittedName>
        <fullName evidence="2">Uncharacterized protein</fullName>
    </submittedName>
</protein>
<sequence length="696" mass="79496">MDNLVNNLDLFMILREQVKSLSDSQKFFQFLQHKINVTEENSVELQKFCTRFCSNISARWERSSRTLAQFVRKNGDWLERAINWPEGMIPEAVNTEQERLEICNTEDVENLPPSTTEASTSTFTPRKPFEELGSRPKRRRVDQINQSLSLSPDELKATTIASLRNTGNEDVGKIMNHLLNHPEDLEKVKECLSTSKPKSSTYSPDKALSLLVSLKLSKWQYISLREAASENRSDLYPSYYKIKQAKAKCYPGKEDIIITEEGAAIKLQALLNLTVSRLLEVITLDLDSPTELLLISKWGFDGASGQSNYKQKTEAEFDDSTIFMASLVPIRLQQCDGTIVWENDRPSSTFYCRPIMFKFTKETQSTVVTIKASITEEIERLQPIKFNQVEVKHQLHLTMIDGKISSYLSDTSSAVCDICKAKPSEMNNLESLAQKENNEEVFQYGMSSLHAWIRSMECLLHIAYRLDFKKWSCRGDDKEKMSLRKSAIQQAFKKECGLLIDVVKQGVGTTNDGNTARRFFRDAETTARITGIDKDLIERFHVILQTVASGESVDLSKFSEFCRDTAQLYVHLYPWYYMPSSIHKLLVHGSDIIKHFGAIPIGKLSEEAAEARNKDFRKYRESHSRKVSRTATNEDIIHNLLLSSDPKITSLRPRMVKQNIMVLSPKVKELLLIFPTESDIDFIDVDNLQDSHSDSE</sequence>
<dbReference type="AlphaFoldDB" id="A0A922M788"/>
<comment type="caution">
    <text evidence="2">The sequence shown here is derived from an EMBL/GenBank/DDBJ whole genome shotgun (WGS) entry which is preliminary data.</text>
</comment>
<evidence type="ECO:0000313" key="2">
    <source>
        <dbReference type="EMBL" id="KAH9631498.1"/>
    </source>
</evidence>
<evidence type="ECO:0000256" key="1">
    <source>
        <dbReference type="SAM" id="MobiDB-lite"/>
    </source>
</evidence>
<feature type="compositionally biased region" description="Polar residues" evidence="1">
    <location>
        <begin position="112"/>
        <end position="124"/>
    </location>
</feature>
<accession>A0A922M788</accession>
<evidence type="ECO:0000313" key="3">
    <source>
        <dbReference type="Proteomes" id="UP000814243"/>
    </source>
</evidence>
<dbReference type="EMBL" id="JACEFF010000758">
    <property type="protein sequence ID" value="KAH9631498.1"/>
    <property type="molecule type" value="Genomic_DNA"/>
</dbReference>
<name>A0A922M788_SPOEX</name>
<dbReference type="Proteomes" id="UP000814243">
    <property type="component" value="Unassembled WGS sequence"/>
</dbReference>
<reference evidence="2" key="1">
    <citation type="journal article" date="2021" name="G3 (Bethesda)">
        <title>Genome and transcriptome analysis of the beet armyworm Spodoptera exigua reveals targets for pest control. .</title>
        <authorList>
            <person name="Simon S."/>
            <person name="Breeschoten T."/>
            <person name="Jansen H.J."/>
            <person name="Dirks R.P."/>
            <person name="Schranz M.E."/>
            <person name="Ros V.I.D."/>
        </authorList>
    </citation>
    <scope>NUCLEOTIDE SEQUENCE</scope>
    <source>
        <strain evidence="2">TB_SE_WUR_2020</strain>
    </source>
</reference>
<gene>
    <name evidence="2" type="ORF">HF086_004659</name>
</gene>
<feature type="region of interest" description="Disordered" evidence="1">
    <location>
        <begin position="109"/>
        <end position="136"/>
    </location>
</feature>
<organism evidence="2 3">
    <name type="scientific">Spodoptera exigua</name>
    <name type="common">Beet armyworm</name>
    <name type="synonym">Noctua fulgens</name>
    <dbReference type="NCBI Taxonomy" id="7107"/>
    <lineage>
        <taxon>Eukaryota</taxon>
        <taxon>Metazoa</taxon>
        <taxon>Ecdysozoa</taxon>
        <taxon>Arthropoda</taxon>
        <taxon>Hexapoda</taxon>
        <taxon>Insecta</taxon>
        <taxon>Pterygota</taxon>
        <taxon>Neoptera</taxon>
        <taxon>Endopterygota</taxon>
        <taxon>Lepidoptera</taxon>
        <taxon>Glossata</taxon>
        <taxon>Ditrysia</taxon>
        <taxon>Noctuoidea</taxon>
        <taxon>Noctuidae</taxon>
        <taxon>Amphipyrinae</taxon>
        <taxon>Spodoptera</taxon>
    </lineage>
</organism>